<accession>A0ABU2V9D5</accession>
<feature type="region of interest" description="Disordered" evidence="1">
    <location>
        <begin position="71"/>
        <end position="101"/>
    </location>
</feature>
<organism evidence="2 3">
    <name type="scientific">Streptomyces doebereineriae</name>
    <dbReference type="NCBI Taxonomy" id="3075528"/>
    <lineage>
        <taxon>Bacteria</taxon>
        <taxon>Bacillati</taxon>
        <taxon>Actinomycetota</taxon>
        <taxon>Actinomycetes</taxon>
        <taxon>Kitasatosporales</taxon>
        <taxon>Streptomycetaceae</taxon>
        <taxon>Streptomyces</taxon>
    </lineage>
</organism>
<dbReference type="InterPro" id="IPR012338">
    <property type="entry name" value="Beta-lactam/transpept-like"/>
</dbReference>
<protein>
    <submittedName>
        <fullName evidence="2">Uncharacterized protein</fullName>
    </submittedName>
</protein>
<proteinExistence type="predicted"/>
<evidence type="ECO:0000313" key="2">
    <source>
        <dbReference type="EMBL" id="MDT0482181.1"/>
    </source>
</evidence>
<name>A0ABU2V9D5_9ACTN</name>
<dbReference type="EMBL" id="JAVREZ010000005">
    <property type="protein sequence ID" value="MDT0482181.1"/>
    <property type="molecule type" value="Genomic_DNA"/>
</dbReference>
<keyword evidence="3" id="KW-1185">Reference proteome</keyword>
<reference evidence="3" key="1">
    <citation type="submission" date="2023-07" db="EMBL/GenBank/DDBJ databases">
        <title>30 novel species of actinomycetes from the DSMZ collection.</title>
        <authorList>
            <person name="Nouioui I."/>
        </authorList>
    </citation>
    <scope>NUCLEOTIDE SEQUENCE [LARGE SCALE GENOMIC DNA]</scope>
    <source>
        <strain evidence="3">DSM 41640</strain>
    </source>
</reference>
<dbReference type="Gene3D" id="3.40.710.10">
    <property type="entry name" value="DD-peptidase/beta-lactamase superfamily"/>
    <property type="match status" value="1"/>
</dbReference>
<gene>
    <name evidence="2" type="ORF">RNB18_18605</name>
</gene>
<sequence length="101" mass="10981">MEGFAEDGYGQVRRVLQELVDEGLESGAAVSVWRDGREVVRLNVGWADAGRSHPWRYGTLVMPLPGGWTSRSPRAGWPAPLPRPEAAGLDLSPARPSASMR</sequence>
<evidence type="ECO:0000313" key="3">
    <source>
        <dbReference type="Proteomes" id="UP001183824"/>
    </source>
</evidence>
<dbReference type="RefSeq" id="WP_311715186.1">
    <property type="nucleotide sequence ID" value="NZ_JAVREZ010000005.1"/>
</dbReference>
<comment type="caution">
    <text evidence="2">The sequence shown here is derived from an EMBL/GenBank/DDBJ whole genome shotgun (WGS) entry which is preliminary data.</text>
</comment>
<evidence type="ECO:0000256" key="1">
    <source>
        <dbReference type="SAM" id="MobiDB-lite"/>
    </source>
</evidence>
<dbReference type="SUPFAM" id="SSF56601">
    <property type="entry name" value="beta-lactamase/transpeptidase-like"/>
    <property type="match status" value="1"/>
</dbReference>
<dbReference type="Proteomes" id="UP001183824">
    <property type="component" value="Unassembled WGS sequence"/>
</dbReference>